<dbReference type="RefSeq" id="XP_001324281.1">
    <property type="nucleotide sequence ID" value="XM_001324246.1"/>
</dbReference>
<dbReference type="Proteomes" id="UP000001542">
    <property type="component" value="Unassembled WGS sequence"/>
</dbReference>
<dbReference type="VEuPathDB" id="TrichDB:TVAG_039060"/>
<keyword evidence="2" id="KW-1185">Reference proteome</keyword>
<proteinExistence type="predicted"/>
<reference evidence="1" key="2">
    <citation type="journal article" date="2007" name="Science">
        <title>Draft genome sequence of the sexually transmitted pathogen Trichomonas vaginalis.</title>
        <authorList>
            <person name="Carlton J.M."/>
            <person name="Hirt R.P."/>
            <person name="Silva J.C."/>
            <person name="Delcher A.L."/>
            <person name="Schatz M."/>
            <person name="Zhao Q."/>
            <person name="Wortman J.R."/>
            <person name="Bidwell S.L."/>
            <person name="Alsmark U.C.M."/>
            <person name="Besteiro S."/>
            <person name="Sicheritz-Ponten T."/>
            <person name="Noel C.J."/>
            <person name="Dacks J.B."/>
            <person name="Foster P.G."/>
            <person name="Simillion C."/>
            <person name="Van de Peer Y."/>
            <person name="Miranda-Saavedra D."/>
            <person name="Barton G.J."/>
            <person name="Westrop G.D."/>
            <person name="Mueller S."/>
            <person name="Dessi D."/>
            <person name="Fiori P.L."/>
            <person name="Ren Q."/>
            <person name="Paulsen I."/>
            <person name="Zhang H."/>
            <person name="Bastida-Corcuera F.D."/>
            <person name="Simoes-Barbosa A."/>
            <person name="Brown M.T."/>
            <person name="Hayes R.D."/>
            <person name="Mukherjee M."/>
            <person name="Okumura C.Y."/>
            <person name="Schneider R."/>
            <person name="Smith A.J."/>
            <person name="Vanacova S."/>
            <person name="Villalvazo M."/>
            <person name="Haas B.J."/>
            <person name="Pertea M."/>
            <person name="Feldblyum T.V."/>
            <person name="Utterback T.R."/>
            <person name="Shu C.L."/>
            <person name="Osoegawa K."/>
            <person name="de Jong P.J."/>
            <person name="Hrdy I."/>
            <person name="Horvathova L."/>
            <person name="Zubacova Z."/>
            <person name="Dolezal P."/>
            <person name="Malik S.B."/>
            <person name="Logsdon J.M. Jr."/>
            <person name="Henze K."/>
            <person name="Gupta A."/>
            <person name="Wang C.C."/>
            <person name="Dunne R.L."/>
            <person name="Upcroft J.A."/>
            <person name="Upcroft P."/>
            <person name="White O."/>
            <person name="Salzberg S.L."/>
            <person name="Tang P."/>
            <person name="Chiu C.-H."/>
            <person name="Lee Y.-S."/>
            <person name="Embley T.M."/>
            <person name="Coombs G.H."/>
            <person name="Mottram J.C."/>
            <person name="Tachezy J."/>
            <person name="Fraser-Liggett C.M."/>
            <person name="Johnson P.J."/>
        </authorList>
    </citation>
    <scope>NUCLEOTIDE SEQUENCE [LARGE SCALE GENOMIC DNA]</scope>
    <source>
        <strain evidence="1">G3</strain>
    </source>
</reference>
<dbReference type="InterPro" id="IPR003386">
    <property type="entry name" value="LACT/PDAT_acylTrfase"/>
</dbReference>
<dbReference type="GO" id="GO:0008374">
    <property type="term" value="F:O-acyltransferase activity"/>
    <property type="evidence" value="ECO:0007669"/>
    <property type="project" value="InterPro"/>
</dbReference>
<evidence type="ECO:0000313" key="2">
    <source>
        <dbReference type="Proteomes" id="UP000001542"/>
    </source>
</evidence>
<dbReference type="eggNOG" id="KOG2369">
    <property type="taxonomic scope" value="Eukaryota"/>
</dbReference>
<dbReference type="OrthoDB" id="190846at2759"/>
<dbReference type="SMR" id="A2E5L7"/>
<dbReference type="KEGG" id="tva:4770019"/>
<sequence>MGSILKGSVTGRSTHWYCPKNVKTQTMWISKDYSIPPLINCLGDWLSMKYNSSLKDATNQDGVQMDIFDFGGVGGITFLDDFANLTNFIPYYKKYIDYLENHGYIVGKDLFGAPFDWRRGIMLGNTYFTQLKQLIESAFRKNSNQKVSLVGHSLGGFLIQHFLTNITTAEWRSKYIESANLVAPSFGGSGTIIENIWNGALSIMTYFGASSTEMEKMSSSFGSMYDQLPNFNLFGDKIVFIDENAKSYAARDLPQLFKKYGKFRSTPEIWELHKNTPSSIPKPIDVPTGITYNDKISTPIGYNDMLKQYIYADGDALINSEGPNYACKNWKSNSKLICQNLNTPNHSASHIMMILDDEYIDRVLKYSMNNEWTK</sequence>
<keyword evidence="1" id="KW-0012">Acyltransferase</keyword>
<name>A2E5L7_TRIV3</name>
<dbReference type="Pfam" id="PF02450">
    <property type="entry name" value="LCAT"/>
    <property type="match status" value="1"/>
</dbReference>
<dbReference type="InterPro" id="IPR029058">
    <property type="entry name" value="AB_hydrolase_fold"/>
</dbReference>
<evidence type="ECO:0000313" key="1">
    <source>
        <dbReference type="EMBL" id="EAY12058.1"/>
    </source>
</evidence>
<gene>
    <name evidence="1" type="ORF">TVAG_039060</name>
</gene>
<dbReference type="PANTHER" id="PTHR11440">
    <property type="entry name" value="LECITHIN-CHOLESTEROL ACYLTRANSFERASE-RELATED"/>
    <property type="match status" value="1"/>
</dbReference>
<dbReference type="VEuPathDB" id="TrichDB:TVAGG3_0240080"/>
<dbReference type="GO" id="GO:0006629">
    <property type="term" value="P:lipid metabolic process"/>
    <property type="evidence" value="ECO:0000318"/>
    <property type="project" value="GO_Central"/>
</dbReference>
<accession>A2E5L7</accession>
<dbReference type="Gene3D" id="3.40.50.1820">
    <property type="entry name" value="alpha/beta hydrolase"/>
    <property type="match status" value="1"/>
</dbReference>
<reference evidence="1" key="1">
    <citation type="submission" date="2006-10" db="EMBL/GenBank/DDBJ databases">
        <authorList>
            <person name="Amadeo P."/>
            <person name="Zhao Q."/>
            <person name="Wortman J."/>
            <person name="Fraser-Liggett C."/>
            <person name="Carlton J."/>
        </authorList>
    </citation>
    <scope>NUCLEOTIDE SEQUENCE</scope>
    <source>
        <strain evidence="1">G3</strain>
    </source>
</reference>
<dbReference type="EMBL" id="DS113308">
    <property type="protein sequence ID" value="EAY12058.1"/>
    <property type="molecule type" value="Genomic_DNA"/>
</dbReference>
<organism evidence="1 2">
    <name type="scientific">Trichomonas vaginalis (strain ATCC PRA-98 / G3)</name>
    <dbReference type="NCBI Taxonomy" id="412133"/>
    <lineage>
        <taxon>Eukaryota</taxon>
        <taxon>Metamonada</taxon>
        <taxon>Parabasalia</taxon>
        <taxon>Trichomonadida</taxon>
        <taxon>Trichomonadidae</taxon>
        <taxon>Trichomonas</taxon>
    </lineage>
</organism>
<dbReference type="AlphaFoldDB" id="A2E5L7"/>
<dbReference type="STRING" id="5722.A2E5L7"/>
<keyword evidence="1" id="KW-0808">Transferase</keyword>
<protein>
    <submittedName>
        <fullName evidence="1">Lecithin:cholesterol acyltransferase family protein</fullName>
    </submittedName>
</protein>
<dbReference type="SUPFAM" id="SSF53474">
    <property type="entry name" value="alpha/beta-Hydrolases"/>
    <property type="match status" value="1"/>
</dbReference>
<dbReference type="InParanoid" id="A2E5L7"/>